<evidence type="ECO:0000256" key="3">
    <source>
        <dbReference type="ARBA" id="ARBA00022679"/>
    </source>
</evidence>
<dbReference type="PROSITE" id="PS50109">
    <property type="entry name" value="HIS_KIN"/>
    <property type="match status" value="1"/>
</dbReference>
<dbReference type="GO" id="GO:0005524">
    <property type="term" value="F:ATP binding"/>
    <property type="evidence" value="ECO:0007669"/>
    <property type="project" value="UniProtKB-KW"/>
</dbReference>
<dbReference type="InterPro" id="IPR000014">
    <property type="entry name" value="PAS"/>
</dbReference>
<dbReference type="InterPro" id="IPR003594">
    <property type="entry name" value="HATPase_dom"/>
</dbReference>
<evidence type="ECO:0000313" key="11">
    <source>
        <dbReference type="EMBL" id="EHQ05864.1"/>
    </source>
</evidence>
<feature type="domain" description="PAS" evidence="9">
    <location>
        <begin position="262"/>
        <end position="334"/>
    </location>
</feature>
<feature type="domain" description="PAC" evidence="10">
    <location>
        <begin position="339"/>
        <end position="392"/>
    </location>
</feature>
<evidence type="ECO:0000256" key="2">
    <source>
        <dbReference type="ARBA" id="ARBA00012438"/>
    </source>
</evidence>
<dbReference type="Gene3D" id="1.10.287.130">
    <property type="match status" value="1"/>
</dbReference>
<dbReference type="Pfam" id="PF02518">
    <property type="entry name" value="HATPase_c"/>
    <property type="match status" value="1"/>
</dbReference>
<dbReference type="NCBIfam" id="TIGR00229">
    <property type="entry name" value="sensory_box"/>
    <property type="match status" value="2"/>
</dbReference>
<dbReference type="PROSITE" id="PS50112">
    <property type="entry name" value="PAS"/>
    <property type="match status" value="2"/>
</dbReference>
<dbReference type="EMBL" id="JH597773">
    <property type="protein sequence ID" value="EHQ05864.1"/>
    <property type="molecule type" value="Genomic_DNA"/>
</dbReference>
<feature type="domain" description="PAC" evidence="10">
    <location>
        <begin position="466"/>
        <end position="518"/>
    </location>
</feature>
<dbReference type="Gene3D" id="3.30.565.10">
    <property type="entry name" value="Histidine kinase-like ATPase, C-terminal domain"/>
    <property type="match status" value="1"/>
</dbReference>
<keyword evidence="5 11" id="KW-0418">Kinase</keyword>
<comment type="catalytic activity">
    <reaction evidence="1">
        <text>ATP + protein L-histidine = ADP + protein N-phospho-L-histidine.</text>
        <dbReference type="EC" id="2.7.13.3"/>
    </reaction>
</comment>
<dbReference type="InterPro" id="IPR035965">
    <property type="entry name" value="PAS-like_dom_sf"/>
</dbReference>
<feature type="domain" description="PAS" evidence="9">
    <location>
        <begin position="393"/>
        <end position="463"/>
    </location>
</feature>
<dbReference type="InterPro" id="IPR004358">
    <property type="entry name" value="Sig_transdc_His_kin-like_C"/>
</dbReference>
<dbReference type="InterPro" id="IPR013655">
    <property type="entry name" value="PAS_fold_3"/>
</dbReference>
<evidence type="ECO:0000256" key="7">
    <source>
        <dbReference type="ARBA" id="ARBA00023012"/>
    </source>
</evidence>
<dbReference type="Pfam" id="PF13426">
    <property type="entry name" value="PAS_9"/>
    <property type="match status" value="1"/>
</dbReference>
<dbReference type="AlphaFoldDB" id="H2CHL9"/>
<dbReference type="SMART" id="SM00091">
    <property type="entry name" value="PAS"/>
    <property type="match status" value="2"/>
</dbReference>
<proteinExistence type="predicted"/>
<dbReference type="Pfam" id="PF08447">
    <property type="entry name" value="PAS_3"/>
    <property type="match status" value="1"/>
</dbReference>
<dbReference type="GO" id="GO:0000160">
    <property type="term" value="P:phosphorelay signal transduction system"/>
    <property type="evidence" value="ECO:0007669"/>
    <property type="project" value="UniProtKB-KW"/>
</dbReference>
<dbReference type="Proteomes" id="UP000005737">
    <property type="component" value="Unassembled WGS sequence"/>
</dbReference>
<dbReference type="RefSeq" id="WP_002770878.1">
    <property type="nucleotide sequence ID" value="NZ_JH597773.1"/>
</dbReference>
<evidence type="ECO:0000256" key="4">
    <source>
        <dbReference type="ARBA" id="ARBA00022741"/>
    </source>
</evidence>
<dbReference type="InterPro" id="IPR036890">
    <property type="entry name" value="HATPase_C_sf"/>
</dbReference>
<keyword evidence="4" id="KW-0547">Nucleotide-binding</keyword>
<evidence type="ECO:0000259" key="8">
    <source>
        <dbReference type="PROSITE" id="PS50109"/>
    </source>
</evidence>
<dbReference type="EC" id="2.7.13.3" evidence="2"/>
<sequence length="769" mass="87507">MLYELHYISPEQRSPELAGFIKSIGFGIRCSSHSPEDFLKRFSRRNLLVFVDSESAGAFTESEWQRLLTADQRPRLVVYCEKGPILPFLAGDGVFRPGDRDALQETLRTLLHEAFIARMRQYFNSSERFAARLLAGSLDALQEGVLVIGPSGRILYGNAFAEQTGAYGVASVGRSIYPEGVQYCDRNGRILTKAEHPAFVALRTGTHIVQFRIGLETKGGRLWYSMNAIPLRGADSERIRFVLLTIRPETIETNLRKELYLTRLRLERLLSTMPALIYVVDVEQGRSRSLNRQLESYLGYTSADLEAGDFLISIMEQEDRDKFVEARTAILTEQREGEIEQVVRLRSRDGVARWFQIKETIYERSALGKVQQLLGTGIDITDVMESSKVITEQSLLISGIFHHTPIMILLRDEDGQIMSANQEFEQRTGYRSRDFLTKQLLDFMIVEDRQRATQFFEMLLRGERYEPFEARIRIKDGNIRHVLISSSFIKGAGGGNRYILTALEDITEFRSLQDKLAESRRMDSLGSMAGGVAHDFNNILQGLSNFNRLIQMEFENLGVGGETLERLKGFVANQRRLIERGADITGQVLEFSRQKELSPMLLNLNVEIREFLDIFTNQLPAQIRLERSLPDTPLYTIGNRVAFQRLLQNLFSNSLKALEDTDEKILRIALDRALLESRPPEAIVDIPPGEYARLVFYDSGAGIAEENRPRIFDPFYSHRPENPGTGLGLALVYSTVRRMNGSLAVRTRVGEFTEFVFYFPLTQEQDVPS</sequence>
<dbReference type="GO" id="GO:0004673">
    <property type="term" value="F:protein histidine kinase activity"/>
    <property type="evidence" value="ECO:0007669"/>
    <property type="project" value="UniProtKB-EC"/>
</dbReference>
<reference evidence="11 12" key="1">
    <citation type="submission" date="2011-10" db="EMBL/GenBank/DDBJ databases">
        <title>The Improved High-Quality Draft genome of Leptonema illini DSM 21528.</title>
        <authorList>
            <consortium name="US DOE Joint Genome Institute (JGI-PGF)"/>
            <person name="Lucas S."/>
            <person name="Copeland A."/>
            <person name="Lapidus A."/>
            <person name="Glavina del Rio T."/>
            <person name="Dalin E."/>
            <person name="Tice H."/>
            <person name="Bruce D."/>
            <person name="Goodwin L."/>
            <person name="Pitluck S."/>
            <person name="Peters L."/>
            <person name="Mikhailova N."/>
            <person name="Held B."/>
            <person name="Kyrpides N."/>
            <person name="Mavromatis K."/>
            <person name="Ivanova N."/>
            <person name="Markowitz V."/>
            <person name="Cheng J.-F."/>
            <person name="Hugenholtz P."/>
            <person name="Woyke T."/>
            <person name="Wu D."/>
            <person name="Gronow S."/>
            <person name="Wellnitz S."/>
            <person name="Brambilla E.-M."/>
            <person name="Klenk H.-P."/>
            <person name="Eisen J.A."/>
        </authorList>
    </citation>
    <scope>NUCLEOTIDE SEQUENCE [LARGE SCALE GENOMIC DNA]</scope>
    <source>
        <strain evidence="11 12">DSM 21528</strain>
    </source>
</reference>
<dbReference type="SUPFAM" id="SSF55874">
    <property type="entry name" value="ATPase domain of HSP90 chaperone/DNA topoisomerase II/histidine kinase"/>
    <property type="match status" value="1"/>
</dbReference>
<name>H2CHL9_9LEPT</name>
<organism evidence="11 12">
    <name type="scientific">Leptonema illini DSM 21528</name>
    <dbReference type="NCBI Taxonomy" id="929563"/>
    <lineage>
        <taxon>Bacteria</taxon>
        <taxon>Pseudomonadati</taxon>
        <taxon>Spirochaetota</taxon>
        <taxon>Spirochaetia</taxon>
        <taxon>Leptospirales</taxon>
        <taxon>Leptospiraceae</taxon>
        <taxon>Leptonema</taxon>
    </lineage>
</organism>
<dbReference type="PROSITE" id="PS50113">
    <property type="entry name" value="PAC"/>
    <property type="match status" value="2"/>
</dbReference>
<feature type="domain" description="Histidine kinase" evidence="8">
    <location>
        <begin position="531"/>
        <end position="763"/>
    </location>
</feature>
<dbReference type="PANTHER" id="PTHR43065">
    <property type="entry name" value="SENSOR HISTIDINE KINASE"/>
    <property type="match status" value="1"/>
</dbReference>
<dbReference type="InterPro" id="IPR001610">
    <property type="entry name" value="PAC"/>
</dbReference>
<dbReference type="SMART" id="SM00086">
    <property type="entry name" value="PAC"/>
    <property type="match status" value="2"/>
</dbReference>
<dbReference type="Gene3D" id="3.30.450.20">
    <property type="entry name" value="PAS domain"/>
    <property type="match status" value="3"/>
</dbReference>
<dbReference type="HOGENOM" id="CLU_363230_0_0_12"/>
<dbReference type="STRING" id="183.GCA_002009735_01811"/>
<evidence type="ECO:0000259" key="9">
    <source>
        <dbReference type="PROSITE" id="PS50112"/>
    </source>
</evidence>
<evidence type="ECO:0000259" key="10">
    <source>
        <dbReference type="PROSITE" id="PS50113"/>
    </source>
</evidence>
<evidence type="ECO:0000313" key="12">
    <source>
        <dbReference type="Proteomes" id="UP000005737"/>
    </source>
</evidence>
<keyword evidence="12" id="KW-1185">Reference proteome</keyword>
<protein>
    <recommendedName>
        <fullName evidence="2">histidine kinase</fullName>
        <ecNumber evidence="2">2.7.13.3</ecNumber>
    </recommendedName>
</protein>
<dbReference type="PRINTS" id="PR00344">
    <property type="entry name" value="BCTRLSENSOR"/>
</dbReference>
<dbReference type="SMART" id="SM00387">
    <property type="entry name" value="HATPase_c"/>
    <property type="match status" value="1"/>
</dbReference>
<dbReference type="InterPro" id="IPR000700">
    <property type="entry name" value="PAS-assoc_C"/>
</dbReference>
<evidence type="ECO:0000256" key="6">
    <source>
        <dbReference type="ARBA" id="ARBA00022840"/>
    </source>
</evidence>
<keyword evidence="3" id="KW-0808">Transferase</keyword>
<evidence type="ECO:0000256" key="1">
    <source>
        <dbReference type="ARBA" id="ARBA00000085"/>
    </source>
</evidence>
<dbReference type="PANTHER" id="PTHR43065:SF46">
    <property type="entry name" value="C4-DICARBOXYLATE TRANSPORT SENSOR PROTEIN DCTB"/>
    <property type="match status" value="1"/>
</dbReference>
<gene>
    <name evidence="11" type="ORF">Lepil_1170</name>
</gene>
<dbReference type="InterPro" id="IPR005467">
    <property type="entry name" value="His_kinase_dom"/>
</dbReference>
<accession>H2CHL9</accession>
<keyword evidence="6" id="KW-0067">ATP-binding</keyword>
<evidence type="ECO:0000256" key="5">
    <source>
        <dbReference type="ARBA" id="ARBA00022777"/>
    </source>
</evidence>
<dbReference type="SUPFAM" id="SSF55785">
    <property type="entry name" value="PYP-like sensor domain (PAS domain)"/>
    <property type="match status" value="3"/>
</dbReference>
<keyword evidence="7" id="KW-0902">Two-component regulatory system</keyword>
<dbReference type="CDD" id="cd00130">
    <property type="entry name" value="PAS"/>
    <property type="match status" value="1"/>
</dbReference>